<organism evidence="1 2">
    <name type="scientific">Gossypium australe</name>
    <dbReference type="NCBI Taxonomy" id="47621"/>
    <lineage>
        <taxon>Eukaryota</taxon>
        <taxon>Viridiplantae</taxon>
        <taxon>Streptophyta</taxon>
        <taxon>Embryophyta</taxon>
        <taxon>Tracheophyta</taxon>
        <taxon>Spermatophyta</taxon>
        <taxon>Magnoliopsida</taxon>
        <taxon>eudicotyledons</taxon>
        <taxon>Gunneridae</taxon>
        <taxon>Pentapetalae</taxon>
        <taxon>rosids</taxon>
        <taxon>malvids</taxon>
        <taxon>Malvales</taxon>
        <taxon>Malvaceae</taxon>
        <taxon>Malvoideae</taxon>
        <taxon>Gossypium</taxon>
    </lineage>
</organism>
<reference evidence="2" key="1">
    <citation type="journal article" date="2019" name="Plant Biotechnol. J.">
        <title>Genome sequencing of the Australian wild diploid species Gossypium australe highlights disease resistance and delayed gland morphogenesis.</title>
        <authorList>
            <person name="Cai Y."/>
            <person name="Cai X."/>
            <person name="Wang Q."/>
            <person name="Wang P."/>
            <person name="Zhang Y."/>
            <person name="Cai C."/>
            <person name="Xu Y."/>
            <person name="Wang K."/>
            <person name="Zhou Z."/>
            <person name="Wang C."/>
            <person name="Geng S."/>
            <person name="Li B."/>
            <person name="Dong Q."/>
            <person name="Hou Y."/>
            <person name="Wang H."/>
            <person name="Ai P."/>
            <person name="Liu Z."/>
            <person name="Yi F."/>
            <person name="Sun M."/>
            <person name="An G."/>
            <person name="Cheng J."/>
            <person name="Zhang Y."/>
            <person name="Shi Q."/>
            <person name="Xie Y."/>
            <person name="Shi X."/>
            <person name="Chang Y."/>
            <person name="Huang F."/>
            <person name="Chen Y."/>
            <person name="Hong S."/>
            <person name="Mi L."/>
            <person name="Sun Q."/>
            <person name="Zhang L."/>
            <person name="Zhou B."/>
            <person name="Peng R."/>
            <person name="Zhang X."/>
            <person name="Liu F."/>
        </authorList>
    </citation>
    <scope>NUCLEOTIDE SEQUENCE [LARGE SCALE GENOMIC DNA]</scope>
    <source>
        <strain evidence="2">cv. PA1801</strain>
    </source>
</reference>
<dbReference type="Proteomes" id="UP000325315">
    <property type="component" value="Unassembled WGS sequence"/>
</dbReference>
<protein>
    <submittedName>
        <fullName evidence="1">Integrase</fullName>
    </submittedName>
</protein>
<sequence>MPHLYVSQEFEIFDVTERFEFYLKDYDFVIDYHPGKANFVVDALSQKSLFALRAMNTQLMICDDGSILLNQYLFDKSVKFRKMTLNCKLNGFSIGTDDCLRFRNRICVPRNLELIQKILHEAHHSYFSVHPGMKRDISKFVLKCLICQQVIAKH</sequence>
<dbReference type="EMBL" id="SMMG02000005">
    <property type="protein sequence ID" value="KAA3473439.1"/>
    <property type="molecule type" value="Genomic_DNA"/>
</dbReference>
<gene>
    <name evidence="1" type="ORF">EPI10_023814</name>
</gene>
<accession>A0A5B6VVB2</accession>
<keyword evidence="2" id="KW-1185">Reference proteome</keyword>
<evidence type="ECO:0000313" key="2">
    <source>
        <dbReference type="Proteomes" id="UP000325315"/>
    </source>
</evidence>
<proteinExistence type="predicted"/>
<comment type="caution">
    <text evidence="1">The sequence shown here is derived from an EMBL/GenBank/DDBJ whole genome shotgun (WGS) entry which is preliminary data.</text>
</comment>
<dbReference type="AlphaFoldDB" id="A0A5B6VVB2"/>
<evidence type="ECO:0000313" key="1">
    <source>
        <dbReference type="EMBL" id="KAA3473439.1"/>
    </source>
</evidence>
<dbReference type="OrthoDB" id="1002254at2759"/>
<name>A0A5B6VVB2_9ROSI</name>